<evidence type="ECO:0000256" key="6">
    <source>
        <dbReference type="ARBA" id="ARBA00022989"/>
    </source>
</evidence>
<feature type="transmembrane region" description="Helical" evidence="9">
    <location>
        <begin position="220"/>
        <end position="243"/>
    </location>
</feature>
<evidence type="ECO:0000256" key="7">
    <source>
        <dbReference type="ARBA" id="ARBA00023136"/>
    </source>
</evidence>
<evidence type="ECO:0000256" key="1">
    <source>
        <dbReference type="ARBA" id="ARBA00004651"/>
    </source>
</evidence>
<dbReference type="Pfam" id="PF13231">
    <property type="entry name" value="PMT_2"/>
    <property type="match status" value="1"/>
</dbReference>
<feature type="region of interest" description="Disordered" evidence="8">
    <location>
        <begin position="269"/>
        <end position="289"/>
    </location>
</feature>
<feature type="transmembrane region" description="Helical" evidence="9">
    <location>
        <begin position="305"/>
        <end position="324"/>
    </location>
</feature>
<dbReference type="Proteomes" id="UP000633509">
    <property type="component" value="Unassembled WGS sequence"/>
</dbReference>
<name>A0ABR9LW90_9ACTN</name>
<keyword evidence="3 11" id="KW-0328">Glycosyltransferase</keyword>
<evidence type="ECO:0000256" key="4">
    <source>
        <dbReference type="ARBA" id="ARBA00022679"/>
    </source>
</evidence>
<feature type="domain" description="Glycosyltransferase RgtA/B/C/D-like" evidence="10">
    <location>
        <begin position="59"/>
        <end position="170"/>
    </location>
</feature>
<evidence type="ECO:0000256" key="8">
    <source>
        <dbReference type="SAM" id="MobiDB-lite"/>
    </source>
</evidence>
<feature type="transmembrane region" description="Helical" evidence="9">
    <location>
        <begin position="142"/>
        <end position="163"/>
    </location>
</feature>
<gene>
    <name evidence="11" type="ORF">H4W80_003186</name>
</gene>
<feature type="transmembrane region" description="Helical" evidence="9">
    <location>
        <begin position="63"/>
        <end position="81"/>
    </location>
</feature>
<evidence type="ECO:0000256" key="3">
    <source>
        <dbReference type="ARBA" id="ARBA00022676"/>
    </source>
</evidence>
<evidence type="ECO:0000313" key="11">
    <source>
        <dbReference type="EMBL" id="MBE1584928.1"/>
    </source>
</evidence>
<evidence type="ECO:0000256" key="5">
    <source>
        <dbReference type="ARBA" id="ARBA00022692"/>
    </source>
</evidence>
<evidence type="ECO:0000313" key="12">
    <source>
        <dbReference type="Proteomes" id="UP000633509"/>
    </source>
</evidence>
<evidence type="ECO:0000259" key="10">
    <source>
        <dbReference type="Pfam" id="PF13231"/>
    </source>
</evidence>
<protein>
    <submittedName>
        <fullName evidence="11">Mannosyltransferase</fullName>
        <ecNumber evidence="11">2.4.1.-</ecNumber>
    </submittedName>
</protein>
<feature type="transmembrane region" description="Helical" evidence="9">
    <location>
        <begin position="115"/>
        <end position="130"/>
    </location>
</feature>
<dbReference type="InterPro" id="IPR050297">
    <property type="entry name" value="LipidA_mod_glycosyltrf_83"/>
</dbReference>
<feature type="transmembrane region" description="Helical" evidence="9">
    <location>
        <begin position="93"/>
        <end position="109"/>
    </location>
</feature>
<evidence type="ECO:0000256" key="2">
    <source>
        <dbReference type="ARBA" id="ARBA00022475"/>
    </source>
</evidence>
<keyword evidence="4 11" id="KW-0808">Transferase</keyword>
<reference evidence="11 12" key="1">
    <citation type="submission" date="2020-10" db="EMBL/GenBank/DDBJ databases">
        <title>Sequencing the genomes of 1000 actinobacteria strains.</title>
        <authorList>
            <person name="Klenk H.-P."/>
        </authorList>
    </citation>
    <scope>NUCLEOTIDE SEQUENCE [LARGE SCALE GENOMIC DNA]</scope>
    <source>
        <strain evidence="11 12">DSM 43173</strain>
    </source>
</reference>
<keyword evidence="5 9" id="KW-0812">Transmembrane</keyword>
<keyword evidence="6 9" id="KW-1133">Transmembrane helix</keyword>
<feature type="transmembrane region" description="Helical" evidence="9">
    <location>
        <begin position="175"/>
        <end position="199"/>
    </location>
</feature>
<keyword evidence="2" id="KW-1003">Cell membrane</keyword>
<comment type="subcellular location">
    <subcellularLocation>
        <location evidence="1">Cell membrane</location>
        <topology evidence="1">Multi-pass membrane protein</topology>
    </subcellularLocation>
</comment>
<feature type="transmembrane region" description="Helical" evidence="9">
    <location>
        <begin position="336"/>
        <end position="354"/>
    </location>
</feature>
<organism evidence="11 12">
    <name type="scientific">Nonomuraea angiospora</name>
    <dbReference type="NCBI Taxonomy" id="46172"/>
    <lineage>
        <taxon>Bacteria</taxon>
        <taxon>Bacillati</taxon>
        <taxon>Actinomycetota</taxon>
        <taxon>Actinomycetes</taxon>
        <taxon>Streptosporangiales</taxon>
        <taxon>Streptosporangiaceae</taxon>
        <taxon>Nonomuraea</taxon>
    </lineage>
</organism>
<dbReference type="PANTHER" id="PTHR33908">
    <property type="entry name" value="MANNOSYLTRANSFERASE YKCB-RELATED"/>
    <property type="match status" value="1"/>
</dbReference>
<proteinExistence type="predicted"/>
<dbReference type="EC" id="2.4.1.-" evidence="11"/>
<feature type="transmembrane region" description="Helical" evidence="9">
    <location>
        <begin position="360"/>
        <end position="379"/>
    </location>
</feature>
<keyword evidence="12" id="KW-1185">Reference proteome</keyword>
<dbReference type="PANTHER" id="PTHR33908:SF3">
    <property type="entry name" value="UNDECAPRENYL PHOSPHATE-ALPHA-4-AMINO-4-DEOXY-L-ARABINOSE ARABINOSYL TRANSFERASE"/>
    <property type="match status" value="1"/>
</dbReference>
<keyword evidence="7 9" id="KW-0472">Membrane</keyword>
<evidence type="ECO:0000256" key="9">
    <source>
        <dbReference type="SAM" id="Phobius"/>
    </source>
</evidence>
<sequence length="509" mass="53649">MLAGIAAFTGTGSATLNGDELATISAASRSLSGMWELARHIDGHFLPYYLFMHLWVKAGTAELWLRLPSAVGIAVAAWFLVDLGRRLHSTRAGVIAAAVFAILPSVSYFGAFARSYAFAAAAVAFSFWALHRAVERSEVRRWVVYGVAVALVCSTHLFAVLVLPAQLLLLRRDRVVPMLAAMAVGCVPAAVLGLVGFGERHAISWIPQRGPEVWLKFPKMAAGATGLGLMLFALALAGAVLLWRAAPRGAGALPPWRAAPRGVEEAGTAGVEEAGRVRGEESGGAGAGVSGGAGAGAGVSGGARVWVFVLVGWLVLPPVLLLAVSQLVTPVYVDRYLFVTAPALALLAGLAVAALPRFQVVAAVVVVLLGCALSVQEHVTVREENGRFENIPWALRVIKAEPDDAIVYGQSQLRTGFEYYADSLMPVDVLKTGDAPSPDGFGYPERPDAAAALDGRDRVWVVWRGSKQSGLDGDAVPRVAEVVKAGFKLSLAKHSAELPGLTVALFVRR</sequence>
<accession>A0ABR9LW90</accession>
<comment type="caution">
    <text evidence="11">The sequence shown here is derived from an EMBL/GenBank/DDBJ whole genome shotgun (WGS) entry which is preliminary data.</text>
</comment>
<dbReference type="InterPro" id="IPR038731">
    <property type="entry name" value="RgtA/B/C-like"/>
</dbReference>
<dbReference type="GO" id="GO:0016757">
    <property type="term" value="F:glycosyltransferase activity"/>
    <property type="evidence" value="ECO:0007669"/>
    <property type="project" value="UniProtKB-KW"/>
</dbReference>
<dbReference type="EMBL" id="JADBEK010000001">
    <property type="protein sequence ID" value="MBE1584928.1"/>
    <property type="molecule type" value="Genomic_DNA"/>
</dbReference>